<comment type="caution">
    <text evidence="2">The sequence shown here is derived from an EMBL/GenBank/DDBJ whole genome shotgun (WGS) entry which is preliminary data.</text>
</comment>
<reference evidence="2" key="2">
    <citation type="journal article" date="2023" name="Proc. Natl. Acad. Sci. U.S.A.">
        <title>A global phylogenomic analysis of the shiitake genus Lentinula.</title>
        <authorList>
            <person name="Sierra-Patev S."/>
            <person name="Min B."/>
            <person name="Naranjo-Ortiz M."/>
            <person name="Looney B."/>
            <person name="Konkel Z."/>
            <person name="Slot J.C."/>
            <person name="Sakamoto Y."/>
            <person name="Steenwyk J.L."/>
            <person name="Rokas A."/>
            <person name="Carro J."/>
            <person name="Camarero S."/>
            <person name="Ferreira P."/>
            <person name="Molpeceres G."/>
            <person name="Ruiz-Duenas F.J."/>
            <person name="Serrano A."/>
            <person name="Henrissat B."/>
            <person name="Drula E."/>
            <person name="Hughes K.W."/>
            <person name="Mata J.L."/>
            <person name="Ishikawa N.K."/>
            <person name="Vargas-Isla R."/>
            <person name="Ushijima S."/>
            <person name="Smith C.A."/>
            <person name="Donoghue J."/>
            <person name="Ahrendt S."/>
            <person name="Andreopoulos W."/>
            <person name="He G."/>
            <person name="LaButti K."/>
            <person name="Lipzen A."/>
            <person name="Ng V."/>
            <person name="Riley R."/>
            <person name="Sandor L."/>
            <person name="Barry K."/>
            <person name="Martinez A.T."/>
            <person name="Xiao Y."/>
            <person name="Gibbons J.G."/>
            <person name="Terashima K."/>
            <person name="Grigoriev I.V."/>
            <person name="Hibbett D."/>
        </authorList>
    </citation>
    <scope>NUCLEOTIDE SEQUENCE</scope>
    <source>
        <strain evidence="2">Sp2 HRB7682 ss15</strain>
    </source>
</reference>
<feature type="region of interest" description="Disordered" evidence="1">
    <location>
        <begin position="32"/>
        <end position="121"/>
    </location>
</feature>
<gene>
    <name evidence="2" type="ORF">C8J55DRAFT_562604</name>
</gene>
<evidence type="ECO:0000313" key="2">
    <source>
        <dbReference type="EMBL" id="KAJ4473964.1"/>
    </source>
</evidence>
<accession>A0A9W9A468</accession>
<name>A0A9W9A468_9AGAR</name>
<sequence length="1035" mass="113872">MAMPNAQALSQNQYSPMALLLSQALSQNIPTQAALPQELPSAPSSMPIPTLTSLFNQSSPSPPTSQQNPGPILTPSTPYSAAWSASSQIQPSASLAVQNSSSAPMSIHAHPLPPPSQQSLSATLRPMHIPESSLSQTSTANIEPQSLSSSVQAIGSVQPGNGLPPPPPPCQPYTTMQGSTGTNGYGQITSLQGHPRITVASGFPALTAIQRTNNNRLDHASHSLPHNARKEKKPRGKAIRPPSLACRDRGPNIEDCINIAVGGVEVITVDVLVYLPLPPKAIINHYRLPSQPIFYDINKDSVRMVLDALGLLHQYSNLPTSTMVFDLLSDITTKLRDRYSFPLLLSSLPLAPRELLPLHLMGFSNYGRTNGSYSTSKLRPMSYESSTTIRDLLSSHSTYAIPKFVITKDNHFQLHAIIRAYPLEANVSLAQAYLGLDESVRPHKCLSKRFYSMFRHDSDANLNVHALDEEEMEESCDELDNNEDSDEEDSRVVAQSLTSERRSPDLSTETSWETSMDHDPQRTIDGSTSSTSLPRLALTSAAGIHSIPHKLWEERWISPSPLALIPEFFDHERTPAIFQIVAEVNRGGSECAGFEVKGANDQEMASEFIKLMRASVQSQDWSKILSPYRHFMCIDNQDNYISSGPGCEQSTMTEVFKQFFDAREDEFCMPLFESYTTLQSADIQISPEKRRELVLFGAVTALALVYGQYPGHLNPLLLIYLLNNCNLSCLHRDLVSSYLPSISEMLDRWLNMGPSDSIVDFAAHFASYHNFQVGILNGRSAAGHRMLAWEMLHSVVVGPVGVDNAYFEAFIEGFQLPCSTGVDLVDIVRSFSGGAEEFVRTAEASSILDFTSLHIRFLCSISESSLHELANAFSIAGHNFAGKIFEEVFKEFLTGIGTPCPQLLEDAKSRLSIEVKASLSGLQSPTFRMRLMCWAVTGATRTLRDGNPIRIILVEDSDPCYLPATSDPDSRRAYILSGCCSFKTCTRTMRIPVSHLIRLLTQSYDSATEIKDAQAAVHNWLLIQMLESAGAYTTV</sequence>
<evidence type="ECO:0008006" key="4">
    <source>
        <dbReference type="Google" id="ProtNLM"/>
    </source>
</evidence>
<feature type="region of interest" description="Disordered" evidence="1">
    <location>
        <begin position="217"/>
        <end position="243"/>
    </location>
</feature>
<feature type="compositionally biased region" description="Basic residues" evidence="1">
    <location>
        <begin position="227"/>
        <end position="238"/>
    </location>
</feature>
<feature type="compositionally biased region" description="Polar residues" evidence="1">
    <location>
        <begin position="505"/>
        <end position="514"/>
    </location>
</feature>
<feature type="region of interest" description="Disordered" evidence="1">
    <location>
        <begin position="154"/>
        <end position="176"/>
    </location>
</feature>
<dbReference type="AlphaFoldDB" id="A0A9W9A468"/>
<feature type="compositionally biased region" description="Pro residues" evidence="1">
    <location>
        <begin position="162"/>
        <end position="171"/>
    </location>
</feature>
<reference evidence="2" key="1">
    <citation type="submission" date="2022-08" db="EMBL/GenBank/DDBJ databases">
        <authorList>
            <consortium name="DOE Joint Genome Institute"/>
            <person name="Min B."/>
            <person name="Riley R."/>
            <person name="Sierra-Patev S."/>
            <person name="Naranjo-Ortiz M."/>
            <person name="Looney B."/>
            <person name="Konkel Z."/>
            <person name="Slot J.C."/>
            <person name="Sakamoto Y."/>
            <person name="Steenwyk J.L."/>
            <person name="Rokas A."/>
            <person name="Carro J."/>
            <person name="Camarero S."/>
            <person name="Ferreira P."/>
            <person name="Molpeceres G."/>
            <person name="Ruiz-Duenas F.J."/>
            <person name="Serrano A."/>
            <person name="Henrissat B."/>
            <person name="Drula E."/>
            <person name="Hughes K.W."/>
            <person name="Mata J.L."/>
            <person name="Ishikawa N.K."/>
            <person name="Vargas-Isla R."/>
            <person name="Ushijima S."/>
            <person name="Smith C.A."/>
            <person name="Ahrendt S."/>
            <person name="Andreopoulos W."/>
            <person name="He G."/>
            <person name="Labutti K."/>
            <person name="Lipzen A."/>
            <person name="Ng V."/>
            <person name="Sandor L."/>
            <person name="Barry K."/>
            <person name="Martinez A.T."/>
            <person name="Xiao Y."/>
            <person name="Gibbons J.G."/>
            <person name="Terashima K."/>
            <person name="Hibbett D.S."/>
            <person name="Grigoriev I.V."/>
        </authorList>
    </citation>
    <scope>NUCLEOTIDE SEQUENCE</scope>
    <source>
        <strain evidence="2">Sp2 HRB7682 ss15</strain>
    </source>
</reference>
<feature type="compositionally biased region" description="Low complexity" evidence="1">
    <location>
        <begin position="56"/>
        <end position="69"/>
    </location>
</feature>
<organism evidence="2 3">
    <name type="scientific">Lentinula lateritia</name>
    <dbReference type="NCBI Taxonomy" id="40482"/>
    <lineage>
        <taxon>Eukaryota</taxon>
        <taxon>Fungi</taxon>
        <taxon>Dikarya</taxon>
        <taxon>Basidiomycota</taxon>
        <taxon>Agaricomycotina</taxon>
        <taxon>Agaricomycetes</taxon>
        <taxon>Agaricomycetidae</taxon>
        <taxon>Agaricales</taxon>
        <taxon>Marasmiineae</taxon>
        <taxon>Omphalotaceae</taxon>
        <taxon>Lentinula</taxon>
    </lineage>
</organism>
<proteinExistence type="predicted"/>
<evidence type="ECO:0000313" key="3">
    <source>
        <dbReference type="Proteomes" id="UP001150238"/>
    </source>
</evidence>
<dbReference type="Proteomes" id="UP001150238">
    <property type="component" value="Unassembled WGS sequence"/>
</dbReference>
<feature type="compositionally biased region" description="Acidic residues" evidence="1">
    <location>
        <begin position="470"/>
        <end position="489"/>
    </location>
</feature>
<feature type="compositionally biased region" description="Polar residues" evidence="1">
    <location>
        <begin position="74"/>
        <end position="104"/>
    </location>
</feature>
<dbReference type="EMBL" id="JANVFS010000024">
    <property type="protein sequence ID" value="KAJ4473964.1"/>
    <property type="molecule type" value="Genomic_DNA"/>
</dbReference>
<feature type="region of interest" description="Disordered" evidence="1">
    <location>
        <begin position="470"/>
        <end position="531"/>
    </location>
</feature>
<evidence type="ECO:0000256" key="1">
    <source>
        <dbReference type="SAM" id="MobiDB-lite"/>
    </source>
</evidence>
<protein>
    <recommendedName>
        <fullName evidence="4">HECT domain-containing protein</fullName>
    </recommendedName>
</protein>